<dbReference type="EMBL" id="HAED01003055">
    <property type="protein sequence ID" value="SBQ88939.1"/>
    <property type="molecule type" value="Transcribed_RNA"/>
</dbReference>
<protein>
    <submittedName>
        <fullName evidence="2">Uncharacterized protein</fullName>
    </submittedName>
</protein>
<gene>
    <name evidence="2" type="primary">Nfu_g_1_004964</name>
</gene>
<keyword evidence="1" id="KW-0812">Transmembrane</keyword>
<feature type="non-terminal residue" evidence="2">
    <location>
        <position position="1"/>
    </location>
</feature>
<reference evidence="2" key="2">
    <citation type="submission" date="2016-06" db="EMBL/GenBank/DDBJ databases">
        <title>The genome of a short-lived fish provides insights into sex chromosome evolution and the genetic control of aging.</title>
        <authorList>
            <person name="Reichwald K."/>
            <person name="Felder M."/>
            <person name="Petzold A."/>
            <person name="Koch P."/>
            <person name="Groth M."/>
            <person name="Platzer M."/>
        </authorList>
    </citation>
    <scope>NUCLEOTIDE SEQUENCE</scope>
    <source>
        <tissue evidence="2">Brain</tissue>
    </source>
</reference>
<accession>A0A1A8HWY2</accession>
<feature type="non-terminal residue" evidence="2">
    <location>
        <position position="91"/>
    </location>
</feature>
<proteinExistence type="predicted"/>
<keyword evidence="1" id="KW-1133">Transmembrane helix</keyword>
<reference evidence="2" key="1">
    <citation type="submission" date="2016-05" db="EMBL/GenBank/DDBJ databases">
        <authorList>
            <person name="Lavstsen T."/>
            <person name="Jespersen J.S."/>
        </authorList>
    </citation>
    <scope>NUCLEOTIDE SEQUENCE</scope>
    <source>
        <tissue evidence="2">Brain</tissue>
    </source>
</reference>
<name>A0A1A8HWY2_NOTKU</name>
<keyword evidence="1" id="KW-0472">Membrane</keyword>
<dbReference type="AlphaFoldDB" id="A0A1A8HWY2"/>
<feature type="transmembrane region" description="Helical" evidence="1">
    <location>
        <begin position="30"/>
        <end position="51"/>
    </location>
</feature>
<sequence length="91" mass="9929">IETQPMSHVKVSVFASFVSLGLSCHSCSSILFPILCSLPLCFSALCFHLYISRSTVYYAVCCACQPPCRAGSFCVLVQNSCLFAVQHYCCS</sequence>
<organism evidence="2">
    <name type="scientific">Nothobranchius kuhntae</name>
    <name type="common">Beira killifish</name>
    <dbReference type="NCBI Taxonomy" id="321403"/>
    <lineage>
        <taxon>Eukaryota</taxon>
        <taxon>Metazoa</taxon>
        <taxon>Chordata</taxon>
        <taxon>Craniata</taxon>
        <taxon>Vertebrata</taxon>
        <taxon>Euteleostomi</taxon>
        <taxon>Actinopterygii</taxon>
        <taxon>Neopterygii</taxon>
        <taxon>Teleostei</taxon>
        <taxon>Neoteleostei</taxon>
        <taxon>Acanthomorphata</taxon>
        <taxon>Ovalentaria</taxon>
        <taxon>Atherinomorphae</taxon>
        <taxon>Cyprinodontiformes</taxon>
        <taxon>Nothobranchiidae</taxon>
        <taxon>Nothobranchius</taxon>
    </lineage>
</organism>
<evidence type="ECO:0000256" key="1">
    <source>
        <dbReference type="SAM" id="Phobius"/>
    </source>
</evidence>
<evidence type="ECO:0000313" key="2">
    <source>
        <dbReference type="EMBL" id="SBQ88939.1"/>
    </source>
</evidence>